<reference evidence="2" key="1">
    <citation type="submission" date="2025-08" db="UniProtKB">
        <authorList>
            <consortium name="Ensembl"/>
        </authorList>
    </citation>
    <scope>IDENTIFICATION</scope>
</reference>
<protein>
    <submittedName>
        <fullName evidence="2">Uncharacterized protein</fullName>
    </submittedName>
</protein>
<feature type="compositionally biased region" description="Basic and acidic residues" evidence="1">
    <location>
        <begin position="38"/>
        <end position="49"/>
    </location>
</feature>
<evidence type="ECO:0000313" key="2">
    <source>
        <dbReference type="Ensembl" id="ENSSSCP00045013462.1"/>
    </source>
</evidence>
<dbReference type="Ensembl" id="ENSSSCT00045019630.1">
    <property type="protein sequence ID" value="ENSSSCP00045013462.1"/>
    <property type="gene ID" value="ENSSSCG00045011593.1"/>
</dbReference>
<proteinExistence type="predicted"/>
<evidence type="ECO:0000313" key="3">
    <source>
        <dbReference type="Proteomes" id="UP000694728"/>
    </source>
</evidence>
<feature type="compositionally biased region" description="Polar residues" evidence="1">
    <location>
        <begin position="17"/>
        <end position="27"/>
    </location>
</feature>
<organism evidence="2 3">
    <name type="scientific">Sus scrofa</name>
    <name type="common">Pig</name>
    <dbReference type="NCBI Taxonomy" id="9823"/>
    <lineage>
        <taxon>Eukaryota</taxon>
        <taxon>Metazoa</taxon>
        <taxon>Chordata</taxon>
        <taxon>Craniata</taxon>
        <taxon>Vertebrata</taxon>
        <taxon>Euteleostomi</taxon>
        <taxon>Mammalia</taxon>
        <taxon>Eutheria</taxon>
        <taxon>Laurasiatheria</taxon>
        <taxon>Artiodactyla</taxon>
        <taxon>Suina</taxon>
        <taxon>Suidae</taxon>
        <taxon>Sus</taxon>
    </lineage>
</organism>
<name>A0A8D1H4E9_PIG</name>
<feature type="compositionally biased region" description="Polar residues" evidence="1">
    <location>
        <begin position="53"/>
        <end position="69"/>
    </location>
</feature>
<evidence type="ECO:0000256" key="1">
    <source>
        <dbReference type="SAM" id="MobiDB-lite"/>
    </source>
</evidence>
<sequence>MAEVTEEPQEPSSDSEIETRSLTQESPSVKGRNWKISCDLDDHEKEKVRLPSSYASSLSPTQSFPLQNSERCKKGKKSMILVCYHRRNKKKNENQSKEDEEVQESNSSPSTSLGPPGPCDLAVSVDTPEKALEKWSDV</sequence>
<feature type="compositionally biased region" description="Low complexity" evidence="1">
    <location>
        <begin position="105"/>
        <end position="114"/>
    </location>
</feature>
<feature type="region of interest" description="Disordered" evidence="1">
    <location>
        <begin position="1"/>
        <end position="73"/>
    </location>
</feature>
<dbReference type="AlphaFoldDB" id="A0A8D1H4E9"/>
<dbReference type="Proteomes" id="UP000694728">
    <property type="component" value="Unplaced"/>
</dbReference>
<feature type="compositionally biased region" description="Acidic residues" evidence="1">
    <location>
        <begin position="1"/>
        <end position="16"/>
    </location>
</feature>
<accession>A0A8D1H4E9</accession>
<feature type="region of interest" description="Disordered" evidence="1">
    <location>
        <begin position="85"/>
        <end position="123"/>
    </location>
</feature>